<evidence type="ECO:0000313" key="2">
    <source>
        <dbReference type="Proteomes" id="UP000334820"/>
    </source>
</evidence>
<proteinExistence type="predicted"/>
<organism evidence="1 2">
    <name type="scientific">Thermogemmatispora aurantia</name>
    <dbReference type="NCBI Taxonomy" id="2045279"/>
    <lineage>
        <taxon>Bacteria</taxon>
        <taxon>Bacillati</taxon>
        <taxon>Chloroflexota</taxon>
        <taxon>Ktedonobacteria</taxon>
        <taxon>Thermogemmatisporales</taxon>
        <taxon>Thermogemmatisporaceae</taxon>
        <taxon>Thermogemmatispora</taxon>
    </lineage>
</organism>
<sequence>MPIGYLAQTKPNRWWQEPGSGSCHLAGEDLKDLKDIRLFTPLPSFRRKGTARWPLLPPQIVRRRMISSRSRT</sequence>
<reference evidence="1 2" key="1">
    <citation type="journal article" date="2019" name="Int. J. Syst. Evol. Microbiol.">
        <title>Thermogemmatispora aurantia sp. nov. and Thermogemmatispora argillosa sp. nov., within the class Ktedonobacteria, and emended description of the genus Thermogemmatispora.</title>
        <authorList>
            <person name="Zheng Y."/>
            <person name="Wang C.M."/>
            <person name="Sakai Y."/>
            <person name="Abe K."/>
            <person name="Yokota A."/>
            <person name="Yabe S."/>
        </authorList>
    </citation>
    <scope>NUCLEOTIDE SEQUENCE [LARGE SCALE GENOMIC DNA]</scope>
    <source>
        <strain evidence="1 2">A1-2</strain>
    </source>
</reference>
<name>A0A5J4K3A4_9CHLR</name>
<dbReference type="EMBL" id="BKZV01000001">
    <property type="protein sequence ID" value="GER82115.1"/>
    <property type="molecule type" value="Genomic_DNA"/>
</dbReference>
<dbReference type="Proteomes" id="UP000334820">
    <property type="component" value="Unassembled WGS sequence"/>
</dbReference>
<evidence type="ECO:0000313" key="1">
    <source>
        <dbReference type="EMBL" id="GER82115.1"/>
    </source>
</evidence>
<dbReference type="AlphaFoldDB" id="A0A5J4K3A4"/>
<accession>A0A5J4K3A4</accession>
<protein>
    <submittedName>
        <fullName evidence="1">Uncharacterized protein</fullName>
    </submittedName>
</protein>
<comment type="caution">
    <text evidence="1">The sequence shown here is derived from an EMBL/GenBank/DDBJ whole genome shotgun (WGS) entry which is preliminary data.</text>
</comment>
<keyword evidence="2" id="KW-1185">Reference proteome</keyword>
<gene>
    <name evidence="1" type="ORF">KTAU_07530</name>
</gene>